<reference evidence="3 4" key="1">
    <citation type="journal article" date="2007" name="Nature">
        <title>Evolution of genes and genomes on the Drosophila phylogeny.</title>
        <authorList>
            <consortium name="Drosophila 12 Genomes Consortium"/>
            <person name="Clark A.G."/>
            <person name="Eisen M.B."/>
            <person name="Smith D.R."/>
            <person name="Bergman C.M."/>
            <person name="Oliver B."/>
            <person name="Markow T.A."/>
            <person name="Kaufman T.C."/>
            <person name="Kellis M."/>
            <person name="Gelbart W."/>
            <person name="Iyer V.N."/>
            <person name="Pollard D.A."/>
            <person name="Sackton T.B."/>
            <person name="Larracuente A.M."/>
            <person name="Singh N.D."/>
            <person name="Abad J.P."/>
            <person name="Abt D.N."/>
            <person name="Adryan B."/>
            <person name="Aguade M."/>
            <person name="Akashi H."/>
            <person name="Anderson W.W."/>
            <person name="Aquadro C.F."/>
            <person name="Ardell D.H."/>
            <person name="Arguello R."/>
            <person name="Artieri C.G."/>
            <person name="Barbash D.A."/>
            <person name="Barker D."/>
            <person name="Barsanti P."/>
            <person name="Batterham P."/>
            <person name="Batzoglou S."/>
            <person name="Begun D."/>
            <person name="Bhutkar A."/>
            <person name="Blanco E."/>
            <person name="Bosak S.A."/>
            <person name="Bradley R.K."/>
            <person name="Brand A.D."/>
            <person name="Brent M.R."/>
            <person name="Brooks A.N."/>
            <person name="Brown R.H."/>
            <person name="Butlin R.K."/>
            <person name="Caggese C."/>
            <person name="Calvi B.R."/>
            <person name="Bernardo de Carvalho A."/>
            <person name="Caspi A."/>
            <person name="Castrezana S."/>
            <person name="Celniker S.E."/>
            <person name="Chang J.L."/>
            <person name="Chapple C."/>
            <person name="Chatterji S."/>
            <person name="Chinwalla A."/>
            <person name="Civetta A."/>
            <person name="Clifton S.W."/>
            <person name="Comeron J.M."/>
            <person name="Costello J.C."/>
            <person name="Coyne J.A."/>
            <person name="Daub J."/>
            <person name="David R.G."/>
            <person name="Delcher A.L."/>
            <person name="Delehaunty K."/>
            <person name="Do C.B."/>
            <person name="Ebling H."/>
            <person name="Edwards K."/>
            <person name="Eickbush T."/>
            <person name="Evans J.D."/>
            <person name="Filipski A."/>
            <person name="Findeiss S."/>
            <person name="Freyhult E."/>
            <person name="Fulton L."/>
            <person name="Fulton R."/>
            <person name="Garcia A.C."/>
            <person name="Gardiner A."/>
            <person name="Garfield D.A."/>
            <person name="Garvin B.E."/>
            <person name="Gibson G."/>
            <person name="Gilbert D."/>
            <person name="Gnerre S."/>
            <person name="Godfrey J."/>
            <person name="Good R."/>
            <person name="Gotea V."/>
            <person name="Gravely B."/>
            <person name="Greenberg A.J."/>
            <person name="Griffiths-Jones S."/>
            <person name="Gross S."/>
            <person name="Guigo R."/>
            <person name="Gustafson E.A."/>
            <person name="Haerty W."/>
            <person name="Hahn M.W."/>
            <person name="Halligan D.L."/>
            <person name="Halpern A.L."/>
            <person name="Halter G.M."/>
            <person name="Han M.V."/>
            <person name="Heger A."/>
            <person name="Hillier L."/>
            <person name="Hinrichs A.S."/>
            <person name="Holmes I."/>
            <person name="Hoskins R.A."/>
            <person name="Hubisz M.J."/>
            <person name="Hultmark D."/>
            <person name="Huntley M.A."/>
            <person name="Jaffe D.B."/>
            <person name="Jagadeeshan S."/>
            <person name="Jeck W.R."/>
            <person name="Johnson J."/>
            <person name="Jones C.D."/>
            <person name="Jordan W.C."/>
            <person name="Karpen G.H."/>
            <person name="Kataoka E."/>
            <person name="Keightley P.D."/>
            <person name="Kheradpour P."/>
            <person name="Kirkness E.F."/>
            <person name="Koerich L.B."/>
            <person name="Kristiansen K."/>
            <person name="Kudrna D."/>
            <person name="Kulathinal R.J."/>
            <person name="Kumar S."/>
            <person name="Kwok R."/>
            <person name="Lander E."/>
            <person name="Langley C.H."/>
            <person name="Lapoint R."/>
            <person name="Lazzaro B.P."/>
            <person name="Lee S.J."/>
            <person name="Levesque L."/>
            <person name="Li R."/>
            <person name="Lin C.F."/>
            <person name="Lin M.F."/>
            <person name="Lindblad-Toh K."/>
            <person name="Llopart A."/>
            <person name="Long M."/>
            <person name="Low L."/>
            <person name="Lozovsky E."/>
            <person name="Lu J."/>
            <person name="Luo M."/>
            <person name="Machado C.A."/>
            <person name="Makalowski W."/>
            <person name="Marzo M."/>
            <person name="Matsuda M."/>
            <person name="Matzkin L."/>
            <person name="McAllister B."/>
            <person name="McBride C.S."/>
            <person name="McKernan B."/>
            <person name="McKernan K."/>
            <person name="Mendez-Lago M."/>
            <person name="Minx P."/>
            <person name="Mollenhauer M.U."/>
            <person name="Montooth K."/>
            <person name="Mount S.M."/>
            <person name="Mu X."/>
            <person name="Myers E."/>
            <person name="Negre B."/>
            <person name="Newfeld S."/>
            <person name="Nielsen R."/>
            <person name="Noor M.A."/>
            <person name="O'Grady P."/>
            <person name="Pachter L."/>
            <person name="Papaceit M."/>
            <person name="Parisi M.J."/>
            <person name="Parisi M."/>
            <person name="Parts L."/>
            <person name="Pedersen J.S."/>
            <person name="Pesole G."/>
            <person name="Phillippy A.M."/>
            <person name="Ponting C.P."/>
            <person name="Pop M."/>
            <person name="Porcelli D."/>
            <person name="Powell J.R."/>
            <person name="Prohaska S."/>
            <person name="Pruitt K."/>
            <person name="Puig M."/>
            <person name="Quesneville H."/>
            <person name="Ram K.R."/>
            <person name="Rand D."/>
            <person name="Rasmussen M.D."/>
            <person name="Reed L.K."/>
            <person name="Reenan R."/>
            <person name="Reily A."/>
            <person name="Remington K.A."/>
            <person name="Rieger T.T."/>
            <person name="Ritchie M.G."/>
            <person name="Robin C."/>
            <person name="Rogers Y.H."/>
            <person name="Rohde C."/>
            <person name="Rozas J."/>
            <person name="Rubenfield M.J."/>
            <person name="Ruiz A."/>
            <person name="Russo S."/>
            <person name="Salzberg S.L."/>
            <person name="Sanchez-Gracia A."/>
            <person name="Saranga D.J."/>
            <person name="Sato H."/>
            <person name="Schaeffer S.W."/>
            <person name="Schatz M.C."/>
            <person name="Schlenke T."/>
            <person name="Schwartz R."/>
            <person name="Segarra C."/>
            <person name="Singh R.S."/>
            <person name="Sirot L."/>
            <person name="Sirota M."/>
            <person name="Sisneros N.B."/>
            <person name="Smith C.D."/>
            <person name="Smith T.F."/>
            <person name="Spieth J."/>
            <person name="Stage D.E."/>
            <person name="Stark A."/>
            <person name="Stephan W."/>
            <person name="Strausberg R.L."/>
            <person name="Strempel S."/>
            <person name="Sturgill D."/>
            <person name="Sutton G."/>
            <person name="Sutton G.G."/>
            <person name="Tao W."/>
            <person name="Teichmann S."/>
            <person name="Tobari Y.N."/>
            <person name="Tomimura Y."/>
            <person name="Tsolas J.M."/>
            <person name="Valente V.L."/>
            <person name="Venter E."/>
            <person name="Venter J.C."/>
            <person name="Vicario S."/>
            <person name="Vieira F.G."/>
            <person name="Vilella A.J."/>
            <person name="Villasante A."/>
            <person name="Walenz B."/>
            <person name="Wang J."/>
            <person name="Wasserman M."/>
            <person name="Watts T."/>
            <person name="Wilson D."/>
            <person name="Wilson R.K."/>
            <person name="Wing R.A."/>
            <person name="Wolfner M.F."/>
            <person name="Wong A."/>
            <person name="Wong G.K."/>
            <person name="Wu C.I."/>
            <person name="Wu G."/>
            <person name="Yamamoto D."/>
            <person name="Yang H.P."/>
            <person name="Yang S.P."/>
            <person name="Yorke J.A."/>
            <person name="Yoshida K."/>
            <person name="Zdobnov E."/>
            <person name="Zhang P."/>
            <person name="Zhang Y."/>
            <person name="Zimin A.V."/>
            <person name="Baldwin J."/>
            <person name="Abdouelleil A."/>
            <person name="Abdulkadir J."/>
            <person name="Abebe A."/>
            <person name="Abera B."/>
            <person name="Abreu J."/>
            <person name="Acer S.C."/>
            <person name="Aftuck L."/>
            <person name="Alexander A."/>
            <person name="An P."/>
            <person name="Anderson E."/>
            <person name="Anderson S."/>
            <person name="Arachi H."/>
            <person name="Azer M."/>
            <person name="Bachantsang P."/>
            <person name="Barry A."/>
            <person name="Bayul T."/>
            <person name="Berlin A."/>
            <person name="Bessette D."/>
            <person name="Bloom T."/>
            <person name="Blye J."/>
            <person name="Boguslavskiy L."/>
            <person name="Bonnet C."/>
            <person name="Boukhgalter B."/>
            <person name="Bourzgui I."/>
            <person name="Brown A."/>
            <person name="Cahill P."/>
            <person name="Channer S."/>
            <person name="Cheshatsang Y."/>
            <person name="Chuda L."/>
            <person name="Citroen M."/>
            <person name="Collymore A."/>
            <person name="Cooke P."/>
            <person name="Costello M."/>
            <person name="D'Aco K."/>
            <person name="Daza R."/>
            <person name="De Haan G."/>
            <person name="DeGray S."/>
            <person name="DeMaso C."/>
            <person name="Dhargay N."/>
            <person name="Dooley K."/>
            <person name="Dooley E."/>
            <person name="Doricent M."/>
            <person name="Dorje P."/>
            <person name="Dorjee K."/>
            <person name="Dupes A."/>
            <person name="Elong R."/>
            <person name="Falk J."/>
            <person name="Farina A."/>
            <person name="Faro S."/>
            <person name="Ferguson D."/>
            <person name="Fisher S."/>
            <person name="Foley C.D."/>
            <person name="Franke A."/>
            <person name="Friedrich D."/>
            <person name="Gadbois L."/>
            <person name="Gearin G."/>
            <person name="Gearin C.R."/>
            <person name="Giannoukos G."/>
            <person name="Goode T."/>
            <person name="Graham J."/>
            <person name="Grandbois E."/>
            <person name="Grewal S."/>
            <person name="Gyaltsen K."/>
            <person name="Hafez N."/>
            <person name="Hagos B."/>
            <person name="Hall J."/>
            <person name="Henson C."/>
            <person name="Hollinger A."/>
            <person name="Honan T."/>
            <person name="Huard M.D."/>
            <person name="Hughes L."/>
            <person name="Hurhula B."/>
            <person name="Husby M.E."/>
            <person name="Kamat A."/>
            <person name="Kanga B."/>
            <person name="Kashin S."/>
            <person name="Khazanovich D."/>
            <person name="Kisner P."/>
            <person name="Lance K."/>
            <person name="Lara M."/>
            <person name="Lee W."/>
            <person name="Lennon N."/>
            <person name="Letendre F."/>
            <person name="LeVine R."/>
            <person name="Lipovsky A."/>
            <person name="Liu X."/>
            <person name="Liu J."/>
            <person name="Liu S."/>
            <person name="Lokyitsang T."/>
            <person name="Lokyitsang Y."/>
            <person name="Lubonja R."/>
            <person name="Lui A."/>
            <person name="MacDonald P."/>
            <person name="Magnisalis V."/>
            <person name="Maru K."/>
            <person name="Matthews C."/>
            <person name="McCusker W."/>
            <person name="McDonough S."/>
            <person name="Mehta T."/>
            <person name="Meldrim J."/>
            <person name="Meneus L."/>
            <person name="Mihai O."/>
            <person name="Mihalev A."/>
            <person name="Mihova T."/>
            <person name="Mittelman R."/>
            <person name="Mlenga V."/>
            <person name="Montmayeur A."/>
            <person name="Mulrain L."/>
            <person name="Navidi A."/>
            <person name="Naylor J."/>
            <person name="Negash T."/>
            <person name="Nguyen T."/>
            <person name="Nguyen N."/>
            <person name="Nicol R."/>
            <person name="Norbu C."/>
            <person name="Norbu N."/>
            <person name="Novod N."/>
            <person name="O'Neill B."/>
            <person name="Osman S."/>
            <person name="Markiewicz E."/>
            <person name="Oyono O.L."/>
            <person name="Patti C."/>
            <person name="Phunkhang P."/>
            <person name="Pierre F."/>
            <person name="Priest M."/>
            <person name="Raghuraman S."/>
            <person name="Rege F."/>
            <person name="Reyes R."/>
            <person name="Rise C."/>
            <person name="Rogov P."/>
            <person name="Ross K."/>
            <person name="Ryan E."/>
            <person name="Settipalli S."/>
            <person name="Shea T."/>
            <person name="Sherpa N."/>
            <person name="Shi L."/>
            <person name="Shih D."/>
            <person name="Sparrow T."/>
            <person name="Spaulding J."/>
            <person name="Stalker J."/>
            <person name="Stange-Thomann N."/>
            <person name="Stavropoulos S."/>
            <person name="Stone C."/>
            <person name="Strader C."/>
            <person name="Tesfaye S."/>
            <person name="Thomson T."/>
            <person name="Thoulutsang Y."/>
            <person name="Thoulutsang D."/>
            <person name="Topham K."/>
            <person name="Topping I."/>
            <person name="Tsamla T."/>
            <person name="Vassiliev H."/>
            <person name="Vo A."/>
            <person name="Wangchuk T."/>
            <person name="Wangdi T."/>
            <person name="Weiand M."/>
            <person name="Wilkinson J."/>
            <person name="Wilson A."/>
            <person name="Yadav S."/>
            <person name="Young G."/>
            <person name="Yu Q."/>
            <person name="Zembek L."/>
            <person name="Zhong D."/>
            <person name="Zimmer A."/>
            <person name="Zwirko Z."/>
            <person name="Jaffe D.B."/>
            <person name="Alvarez P."/>
            <person name="Brockman W."/>
            <person name="Butler J."/>
            <person name="Chin C."/>
            <person name="Gnerre S."/>
            <person name="Grabherr M."/>
            <person name="Kleber M."/>
            <person name="Mauceli E."/>
            <person name="MacCallum I."/>
        </authorList>
    </citation>
    <scope>NUCLEOTIDE SEQUENCE [LARGE SCALE GENOMIC DNA]</scope>
    <source>
        <strain evidence="4">Tucson 14030-0811.24</strain>
    </source>
</reference>
<dbReference type="PANTHER" id="PTHR16453:SF9">
    <property type="entry name" value="GATOR COMPLEX PROTEIN MIOS"/>
    <property type="match status" value="1"/>
</dbReference>
<feature type="region of interest" description="Disordered" evidence="1">
    <location>
        <begin position="719"/>
        <end position="744"/>
    </location>
</feature>
<name>B4MVU7_DROWI</name>
<dbReference type="SMART" id="SM00320">
    <property type="entry name" value="WD40"/>
    <property type="match status" value="4"/>
</dbReference>
<dbReference type="FunCoup" id="B4MVU7">
    <property type="interactions" value="1512"/>
</dbReference>
<dbReference type="HOGENOM" id="CLU_005843_1_0_1"/>
<protein>
    <recommendedName>
        <fullName evidence="2">MIOS-like alpha-solenoid domain-containing protein</fullName>
    </recommendedName>
</protein>
<feature type="region of interest" description="Disordered" evidence="1">
    <location>
        <begin position="771"/>
        <end position="813"/>
    </location>
</feature>
<dbReference type="Proteomes" id="UP000007798">
    <property type="component" value="Unassembled WGS sequence"/>
</dbReference>
<dbReference type="InterPro" id="IPR001680">
    <property type="entry name" value="WD40_rpt"/>
</dbReference>
<evidence type="ECO:0000259" key="2">
    <source>
        <dbReference type="Pfam" id="PF21719"/>
    </source>
</evidence>
<dbReference type="eggNOG" id="KOG1008">
    <property type="taxonomic scope" value="Eukaryota"/>
</dbReference>
<dbReference type="Pfam" id="PF21720">
    <property type="entry name" value="MIOS_WD40"/>
    <property type="match status" value="2"/>
</dbReference>
<dbReference type="OrthoDB" id="341486at2759"/>
<feature type="region of interest" description="Disordered" evidence="1">
    <location>
        <begin position="351"/>
        <end position="373"/>
    </location>
</feature>
<dbReference type="InterPro" id="IPR049092">
    <property type="entry name" value="MIOS_a-sol"/>
</dbReference>
<dbReference type="EMBL" id="CH963857">
    <property type="protein sequence ID" value="EDW75817.2"/>
    <property type="molecule type" value="Genomic_DNA"/>
</dbReference>
<keyword evidence="4" id="KW-1185">Reference proteome</keyword>
<dbReference type="InParanoid" id="B4MVU7"/>
<dbReference type="GO" id="GO:1904263">
    <property type="term" value="P:positive regulation of TORC1 signaling"/>
    <property type="evidence" value="ECO:0007669"/>
    <property type="project" value="TreeGrafter"/>
</dbReference>
<evidence type="ECO:0000313" key="3">
    <source>
        <dbReference type="EMBL" id="EDW75817.2"/>
    </source>
</evidence>
<evidence type="ECO:0000313" key="4">
    <source>
        <dbReference type="Proteomes" id="UP000007798"/>
    </source>
</evidence>
<dbReference type="FunFam" id="2.130.10.10:FF:001086">
    <property type="entry name" value="GATOR complex protein MIOS"/>
    <property type="match status" value="1"/>
</dbReference>
<feature type="compositionally biased region" description="Low complexity" evidence="1">
    <location>
        <begin position="351"/>
        <end position="371"/>
    </location>
</feature>
<evidence type="ECO:0000256" key="1">
    <source>
        <dbReference type="SAM" id="MobiDB-lite"/>
    </source>
</evidence>
<dbReference type="InterPro" id="IPR037593">
    <property type="entry name" value="MIOS/Sea4"/>
</dbReference>
<dbReference type="SUPFAM" id="SSF50978">
    <property type="entry name" value="WD40 repeat-like"/>
    <property type="match status" value="1"/>
</dbReference>
<dbReference type="Gene3D" id="2.130.10.10">
    <property type="entry name" value="YVTN repeat-like/Quinoprotein amine dehydrogenase"/>
    <property type="match status" value="1"/>
</dbReference>
<dbReference type="GO" id="GO:0034198">
    <property type="term" value="P:cellular response to amino acid starvation"/>
    <property type="evidence" value="ECO:0007669"/>
    <property type="project" value="TreeGrafter"/>
</dbReference>
<feature type="domain" description="MIOS-like alpha-solenoid" evidence="2">
    <location>
        <begin position="409"/>
        <end position="631"/>
    </location>
</feature>
<accession>B4MVU7</accession>
<dbReference type="PANTHER" id="PTHR16453">
    <property type="entry name" value="WD40 DOMAIN-CONTAINING PROTEIN MIO FAMILY MEMBER"/>
    <property type="match status" value="1"/>
</dbReference>
<dbReference type="InterPro" id="IPR015943">
    <property type="entry name" value="WD40/YVTN_repeat-like_dom_sf"/>
</dbReference>
<feature type="compositionally biased region" description="Low complexity" evidence="1">
    <location>
        <begin position="802"/>
        <end position="813"/>
    </location>
</feature>
<dbReference type="InterPro" id="IPR036322">
    <property type="entry name" value="WD40_repeat_dom_sf"/>
</dbReference>
<sequence>MSGIIHGLSWFPNFPDRFVSWGQEINLYEVRSSKDDGATPKSRLPYISVNYLSNESRYQYARCVAASYHSDQPIIAVGLGDGKIGICNFRDSYDSSWEYTPRQQRMCTCLAWNEQSANILAIGHDRHRSDSCITIWDIERGVPKDTANFFGLAESANSVCWDRNQRLLIAGMSQKMIKLFDLRQNNASCQSIQTKTVHGLAVAPNGHYLCSYVDSIVMLWDLRAIDRPLRQIQSSKNHLQIAWCPTRPSLLSSLQRDSPYITLYDIRSVDNENSREIYHVKRQISPFPAKYQQTKFSNLNSLSWHTRDVERALLLADAMNIMDFRLPASLHTAYSNRTKLPFLMPPPPMAACSSPTTTTTTTTTTATAAPTIGTNSSGSSLDYTGGTSSAFNFDILEPELMKLDLEDKIRQRAIEDYGMKPDNRAFAELHLSPYLRNVWSTLKNVYCDDRLTGLKSTLGINLGHTSEALMASSRIESQILQWPDGINNSNKLTCYRSEQRHLALQLCGWPHDQELERFIDQLFANKEFSRAAMICVFHLKILYACNILSSAADTMSDPSMYRITVIALSSFNADRCSTTWRNQRSNANMQIQDPHLRAIFSFLTMEKDNFEGVLKEEGVSLADRMAFACKYLSETKLADYVKNQIQKAIECGDLKGLLLTGESLDGIDILQAYMDASFDAQTVALVVINYFRHEHFSDNRIFKQDKTKLIMAFNNQQRGRPAFQQQQQQPLFNGGNNNNRRPRSRDARRMANFNQQQFDRQYGSTNWSGQMELEDRSQQALQQAVAPQRNRSNNWKPKQPVRRGPPAAPVVTAETPPFDEISYAGSGRGSKPVKKTLAQNFDCAGFIPLVRQVYERIGYRDRESIRSADHEEEEGLGTVTQDVYNWLDTAMITK</sequence>
<dbReference type="Pfam" id="PF21719">
    <property type="entry name" value="MIOS_a-sol"/>
    <property type="match status" value="1"/>
</dbReference>
<dbReference type="GO" id="GO:0005737">
    <property type="term" value="C:cytoplasm"/>
    <property type="evidence" value="ECO:0007669"/>
    <property type="project" value="TreeGrafter"/>
</dbReference>
<dbReference type="AlphaFoldDB" id="B4MVU7"/>
<organism evidence="3 4">
    <name type="scientific">Drosophila willistoni</name>
    <name type="common">Fruit fly</name>
    <dbReference type="NCBI Taxonomy" id="7260"/>
    <lineage>
        <taxon>Eukaryota</taxon>
        <taxon>Metazoa</taxon>
        <taxon>Ecdysozoa</taxon>
        <taxon>Arthropoda</taxon>
        <taxon>Hexapoda</taxon>
        <taxon>Insecta</taxon>
        <taxon>Pterygota</taxon>
        <taxon>Neoptera</taxon>
        <taxon>Endopterygota</taxon>
        <taxon>Diptera</taxon>
        <taxon>Brachycera</taxon>
        <taxon>Muscomorpha</taxon>
        <taxon>Ephydroidea</taxon>
        <taxon>Drosophilidae</taxon>
        <taxon>Drosophila</taxon>
        <taxon>Sophophora</taxon>
    </lineage>
</organism>
<feature type="compositionally biased region" description="Low complexity" evidence="1">
    <location>
        <begin position="719"/>
        <end position="739"/>
    </location>
</feature>
<dbReference type="STRING" id="7260.B4MVU7"/>
<gene>
    <name evidence="3" type="primary">Dwil\GK15144</name>
    <name evidence="3" type="ORF">Dwil_GK15144</name>
</gene>
<proteinExistence type="predicted"/>